<keyword evidence="1" id="KW-0456">Lyase</keyword>
<dbReference type="Pfam" id="PF14099">
    <property type="entry name" value="Polysacc_lyase"/>
    <property type="match status" value="1"/>
</dbReference>
<dbReference type="InterPro" id="IPR025975">
    <property type="entry name" value="Polysacc_lyase"/>
</dbReference>
<dbReference type="EMBL" id="LC528619">
    <property type="protein sequence ID" value="BCB22867.1"/>
    <property type="molecule type" value="Genomic_DNA"/>
</dbReference>
<dbReference type="Gene3D" id="2.60.120.200">
    <property type="match status" value="1"/>
</dbReference>
<dbReference type="AlphaFoldDB" id="A0A6S6I2U8"/>
<reference evidence="1" key="1">
    <citation type="submission" date="2020-02" db="EMBL/GenBank/DDBJ databases">
        <title>Development of a multiplex PCR-based assay for rapid serotyping of Erysipelothrix species.</title>
        <authorList>
            <person name="Shimoji Y."/>
            <person name="Shiraiwa K."/>
            <person name="Tominaga H."/>
            <person name="Nishikawa S."/>
            <person name="Eguchi M."/>
            <person name="Hikono H."/>
            <person name="Ogawa Y."/>
        </authorList>
    </citation>
    <scope>NUCLEOTIDE SEQUENCE</scope>
    <source>
        <strain evidence="1">715</strain>
    </source>
</reference>
<evidence type="ECO:0000313" key="1">
    <source>
        <dbReference type="EMBL" id="BCB22867.1"/>
    </source>
</evidence>
<dbReference type="GO" id="GO:0016829">
    <property type="term" value="F:lyase activity"/>
    <property type="evidence" value="ECO:0007669"/>
    <property type="project" value="UniProtKB-KW"/>
</dbReference>
<protein>
    <submittedName>
        <fullName evidence="1">Polysacc_lyase domain-containing protein</fullName>
    </submittedName>
</protein>
<accession>A0A6S6I2U8</accession>
<organism evidence="1">
    <name type="scientific">Erysipelothrix sp. 715</name>
    <dbReference type="NCBI Taxonomy" id="2711235"/>
    <lineage>
        <taxon>Bacteria</taxon>
        <taxon>Bacillati</taxon>
        <taxon>Bacillota</taxon>
        <taxon>Erysipelotrichia</taxon>
        <taxon>Erysipelotrichales</taxon>
        <taxon>Erysipelotrichaceae</taxon>
        <taxon>Erysipelothrix</taxon>
    </lineage>
</organism>
<name>A0A6S6I2U8_9FIRM</name>
<proteinExistence type="predicted"/>
<sequence length="250" mass="29501">MRYSKLIISVIIVLIQSGCASSLDYDRLTDTEYLVFQETFEKGTLKNIKLESPNHNSFKIMEDFKDKNNHMLKVLLRQGDYVNNGNRAEFKKDVGEKIDDEILYKVDFMVDKQYIDSSEWQSIFQLHDKPDFNNGESWETYQNTSLVPPLMIDYINNELKIKMNSDKIKNEKTTRIEKDVWYTLAVHVKYSYDGYVNVFLDGKSISSGRNYYSTIYNDSVNYVKIGLYRDNKIESNGVIYFDNFEIYRIE</sequence>